<feature type="transmembrane region" description="Helical" evidence="1">
    <location>
        <begin position="64"/>
        <end position="90"/>
    </location>
</feature>
<proteinExistence type="predicted"/>
<evidence type="ECO:0008006" key="4">
    <source>
        <dbReference type="Google" id="ProtNLM"/>
    </source>
</evidence>
<sequence length="125" mass="14244">MFHRPGCMETKLPRKSKIDNHRFTWARHALHGSTYAHLFSLLYLLLGLRAWMPERSSLMSCSSMGGGFLVLSLFFAFFFSTFFASSGYFLSAFNPPPNSRSPSLRPVYDVNLTAKPLCPSPRRFI</sequence>
<gene>
    <name evidence="2" type="ORF">P170DRAFT_237366</name>
</gene>
<evidence type="ECO:0000256" key="1">
    <source>
        <dbReference type="SAM" id="Phobius"/>
    </source>
</evidence>
<dbReference type="EMBL" id="MSFO01000006">
    <property type="protein sequence ID" value="PLB47259.1"/>
    <property type="molecule type" value="Genomic_DNA"/>
</dbReference>
<comment type="caution">
    <text evidence="2">The sequence shown here is derived from an EMBL/GenBank/DDBJ whole genome shotgun (WGS) entry which is preliminary data.</text>
</comment>
<evidence type="ECO:0000313" key="3">
    <source>
        <dbReference type="Proteomes" id="UP000234275"/>
    </source>
</evidence>
<keyword evidence="1" id="KW-0812">Transmembrane</keyword>
<dbReference type="GeneID" id="36550635"/>
<protein>
    <recommendedName>
        <fullName evidence="4">Transmembrane protein</fullName>
    </recommendedName>
</protein>
<dbReference type="RefSeq" id="XP_024702561.1">
    <property type="nucleotide sequence ID" value="XM_024842936.1"/>
</dbReference>
<dbReference type="VEuPathDB" id="FungiDB:P170DRAFT_237366"/>
<dbReference type="Proteomes" id="UP000234275">
    <property type="component" value="Unassembled WGS sequence"/>
</dbReference>
<accession>A0A2I2G309</accession>
<dbReference type="AlphaFoldDB" id="A0A2I2G309"/>
<keyword evidence="3" id="KW-1185">Reference proteome</keyword>
<evidence type="ECO:0000313" key="2">
    <source>
        <dbReference type="EMBL" id="PLB47259.1"/>
    </source>
</evidence>
<reference evidence="2 3" key="1">
    <citation type="submission" date="2016-12" db="EMBL/GenBank/DDBJ databases">
        <title>The genomes of Aspergillus section Nigri reveals drivers in fungal speciation.</title>
        <authorList>
            <consortium name="DOE Joint Genome Institute"/>
            <person name="Vesth T.C."/>
            <person name="Nybo J."/>
            <person name="Theobald S."/>
            <person name="Brandl J."/>
            <person name="Frisvad J.C."/>
            <person name="Nielsen K.F."/>
            <person name="Lyhne E.K."/>
            <person name="Kogle M.E."/>
            <person name="Kuo A."/>
            <person name="Riley R."/>
            <person name="Clum A."/>
            <person name="Nolan M."/>
            <person name="Lipzen A."/>
            <person name="Salamov A."/>
            <person name="Henrissat B."/>
            <person name="Wiebenga A."/>
            <person name="De Vries R.P."/>
            <person name="Grigoriev I.V."/>
            <person name="Mortensen U.H."/>
            <person name="Andersen M.R."/>
            <person name="Baker S.E."/>
        </authorList>
    </citation>
    <scope>NUCLEOTIDE SEQUENCE [LARGE SCALE GENOMIC DNA]</scope>
    <source>
        <strain evidence="2 3">IBT 23096</strain>
    </source>
</reference>
<organism evidence="2 3">
    <name type="scientific">Aspergillus steynii IBT 23096</name>
    <dbReference type="NCBI Taxonomy" id="1392250"/>
    <lineage>
        <taxon>Eukaryota</taxon>
        <taxon>Fungi</taxon>
        <taxon>Dikarya</taxon>
        <taxon>Ascomycota</taxon>
        <taxon>Pezizomycotina</taxon>
        <taxon>Eurotiomycetes</taxon>
        <taxon>Eurotiomycetidae</taxon>
        <taxon>Eurotiales</taxon>
        <taxon>Aspergillaceae</taxon>
        <taxon>Aspergillus</taxon>
        <taxon>Aspergillus subgen. Circumdati</taxon>
    </lineage>
</organism>
<keyword evidence="1" id="KW-0472">Membrane</keyword>
<name>A0A2I2G309_9EURO</name>
<keyword evidence="1" id="KW-1133">Transmembrane helix</keyword>
<feature type="transmembrane region" description="Helical" evidence="1">
    <location>
        <begin position="34"/>
        <end position="52"/>
    </location>
</feature>